<dbReference type="EMBL" id="HACA01021790">
    <property type="protein sequence ID" value="CDW39151.1"/>
    <property type="molecule type" value="Transcribed_RNA"/>
</dbReference>
<dbReference type="AlphaFoldDB" id="A0A0K2UN35"/>
<protein>
    <submittedName>
        <fullName evidence="1">Uncharacterized protein</fullName>
    </submittedName>
</protein>
<organism evidence="1">
    <name type="scientific">Lepeophtheirus salmonis</name>
    <name type="common">Salmon louse</name>
    <name type="synonym">Caligus salmonis</name>
    <dbReference type="NCBI Taxonomy" id="72036"/>
    <lineage>
        <taxon>Eukaryota</taxon>
        <taxon>Metazoa</taxon>
        <taxon>Ecdysozoa</taxon>
        <taxon>Arthropoda</taxon>
        <taxon>Crustacea</taxon>
        <taxon>Multicrustacea</taxon>
        <taxon>Hexanauplia</taxon>
        <taxon>Copepoda</taxon>
        <taxon>Siphonostomatoida</taxon>
        <taxon>Caligidae</taxon>
        <taxon>Lepeophtheirus</taxon>
    </lineage>
</organism>
<evidence type="ECO:0000313" key="1">
    <source>
        <dbReference type="EMBL" id="CDW39151.1"/>
    </source>
</evidence>
<reference evidence="1" key="1">
    <citation type="submission" date="2014-05" db="EMBL/GenBank/DDBJ databases">
        <authorList>
            <person name="Chronopoulou M."/>
        </authorList>
    </citation>
    <scope>NUCLEOTIDE SEQUENCE</scope>
    <source>
        <tissue evidence="1">Whole organism</tissue>
    </source>
</reference>
<name>A0A0K2UN35_LEPSM</name>
<proteinExistence type="predicted"/>
<sequence>MIDRIFTRKKNHLYRFILLIWIKWIRGSITLQKLAMKMSCWFDTSQHITMTSVPDFFPTSVVQIKCFPRFKVSAISDSLIYRIISKI</sequence>
<accession>A0A0K2UN35</accession>